<keyword evidence="4" id="KW-1185">Reference proteome</keyword>
<dbReference type="AlphaFoldDB" id="A0A2T0TQZ9"/>
<evidence type="ECO:0000256" key="1">
    <source>
        <dbReference type="SAM" id="Coils"/>
    </source>
</evidence>
<dbReference type="Proteomes" id="UP000238034">
    <property type="component" value="Unassembled WGS sequence"/>
</dbReference>
<name>A0A2T0TQZ9_9SPHI</name>
<dbReference type="EMBL" id="PVTH01000016">
    <property type="protein sequence ID" value="PRY48105.1"/>
    <property type="molecule type" value="Genomic_DNA"/>
</dbReference>
<comment type="caution">
    <text evidence="3">The sequence shown here is derived from an EMBL/GenBank/DDBJ whole genome shotgun (WGS) entry which is preliminary data.</text>
</comment>
<dbReference type="RefSeq" id="WP_106295618.1">
    <property type="nucleotide sequence ID" value="NZ_PVTH01000016.1"/>
</dbReference>
<reference evidence="3 4" key="1">
    <citation type="submission" date="2018-03" db="EMBL/GenBank/DDBJ databases">
        <title>Genomic Encyclopedia of Type Strains, Phase III (KMG-III): the genomes of soil and plant-associated and newly described type strains.</title>
        <authorList>
            <person name="Whitman W."/>
        </authorList>
    </citation>
    <scope>NUCLEOTIDE SEQUENCE [LARGE SCALE GENOMIC DNA]</scope>
    <source>
        <strain evidence="3 4">CGMCC 1.9313</strain>
    </source>
</reference>
<evidence type="ECO:0000313" key="3">
    <source>
        <dbReference type="EMBL" id="PRY48105.1"/>
    </source>
</evidence>
<organism evidence="3 4">
    <name type="scientific">Arcticibacter pallidicorallinus</name>
    <dbReference type="NCBI Taxonomy" id="1259464"/>
    <lineage>
        <taxon>Bacteria</taxon>
        <taxon>Pseudomonadati</taxon>
        <taxon>Bacteroidota</taxon>
        <taxon>Sphingobacteriia</taxon>
        <taxon>Sphingobacteriales</taxon>
        <taxon>Sphingobacteriaceae</taxon>
        <taxon>Arcticibacter</taxon>
    </lineage>
</organism>
<keyword evidence="2" id="KW-0732">Signal</keyword>
<keyword evidence="1" id="KW-0175">Coiled coil</keyword>
<gene>
    <name evidence="3" type="ORF">B0I27_11639</name>
</gene>
<dbReference type="OrthoDB" id="658938at2"/>
<evidence type="ECO:0000313" key="4">
    <source>
        <dbReference type="Proteomes" id="UP000238034"/>
    </source>
</evidence>
<proteinExistence type="predicted"/>
<evidence type="ECO:0000256" key="2">
    <source>
        <dbReference type="SAM" id="SignalP"/>
    </source>
</evidence>
<feature type="coiled-coil region" evidence="1">
    <location>
        <begin position="175"/>
        <end position="202"/>
    </location>
</feature>
<feature type="chain" id="PRO_5015429991" evidence="2">
    <location>
        <begin position="19"/>
        <end position="207"/>
    </location>
</feature>
<feature type="signal peptide" evidence="2">
    <location>
        <begin position="1"/>
        <end position="18"/>
    </location>
</feature>
<protein>
    <submittedName>
        <fullName evidence="3">Uncharacterized protein</fullName>
    </submittedName>
</protein>
<accession>A0A2T0TQZ9</accession>
<sequence>MKQVLLIILTLCFSATFGQNLPNVQPQAPAIGVNALGDYFFHDPHHPGHYSLGWYLDSWNPGGLTGYLSGFSGLKFFTLGRLAMSIHANGNVGIGTANPVSMLSVAGDITAREIKVTVNAGADYVFDKDYRLRSLSEVESFIAVNKHLPEIEPASKMESEGIGVSEMNIKLLQKIEELTLYLIDQKKDIERLKESNAKLAQVIEKRL</sequence>